<accession>A0A166WS00</accession>
<comment type="catalytic activity">
    <reaction evidence="6 8">
        <text>alpha-D-glucosamine 1-phosphate = D-glucosamine 6-phosphate</text>
        <dbReference type="Rhea" id="RHEA:23424"/>
        <dbReference type="ChEBI" id="CHEBI:58516"/>
        <dbReference type="ChEBI" id="CHEBI:58725"/>
        <dbReference type="EC" id="5.4.2.10"/>
    </reaction>
</comment>
<dbReference type="HAMAP" id="MF_01554_B">
    <property type="entry name" value="GlmM_B"/>
    <property type="match status" value="1"/>
</dbReference>
<dbReference type="FunFam" id="3.30.310.50:FF:000001">
    <property type="entry name" value="Phosphoglucosamine mutase"/>
    <property type="match status" value="1"/>
</dbReference>
<dbReference type="Pfam" id="PF00408">
    <property type="entry name" value="PGM_PMM_IV"/>
    <property type="match status" value="1"/>
</dbReference>
<dbReference type="PATRIC" id="fig|1365250.3.peg.2828"/>
<dbReference type="Pfam" id="PF02879">
    <property type="entry name" value="PGM_PMM_II"/>
    <property type="match status" value="1"/>
</dbReference>
<comment type="similarity">
    <text evidence="1 6 7">Belongs to the phosphohexose mutase family.</text>
</comment>
<dbReference type="InterPro" id="IPR016066">
    <property type="entry name" value="A-D-PHexomutase_CS"/>
</dbReference>
<comment type="PTM">
    <text evidence="6">Activated by phosphorylation.</text>
</comment>
<dbReference type="InterPro" id="IPR005844">
    <property type="entry name" value="A-D-PHexomutase_a/b/a-I"/>
</dbReference>
<dbReference type="AlphaFoldDB" id="A0A166WS00"/>
<comment type="cofactor">
    <cofactor evidence="6">
        <name>Mg(2+)</name>
        <dbReference type="ChEBI" id="CHEBI:18420"/>
    </cofactor>
    <text evidence="6">Binds 1 Mg(2+) ion per subunit.</text>
</comment>
<dbReference type="FunFam" id="3.40.120.10:FF:000001">
    <property type="entry name" value="Phosphoglucosamine mutase"/>
    <property type="match status" value="1"/>
</dbReference>
<dbReference type="GO" id="GO:0005829">
    <property type="term" value="C:cytosol"/>
    <property type="evidence" value="ECO:0007669"/>
    <property type="project" value="TreeGrafter"/>
</dbReference>
<dbReference type="GO" id="GO:0000287">
    <property type="term" value="F:magnesium ion binding"/>
    <property type="evidence" value="ECO:0007669"/>
    <property type="project" value="UniProtKB-UniRule"/>
</dbReference>
<feature type="binding site" description="via phosphate group" evidence="6">
    <location>
        <position position="102"/>
    </location>
    <ligand>
        <name>Mg(2+)</name>
        <dbReference type="ChEBI" id="CHEBI:18420"/>
    </ligand>
</feature>
<dbReference type="GO" id="GO:0006048">
    <property type="term" value="P:UDP-N-acetylglucosamine biosynthetic process"/>
    <property type="evidence" value="ECO:0007669"/>
    <property type="project" value="TreeGrafter"/>
</dbReference>
<dbReference type="PROSITE" id="PS00710">
    <property type="entry name" value="PGM_PMM"/>
    <property type="match status" value="1"/>
</dbReference>
<evidence type="ECO:0000256" key="6">
    <source>
        <dbReference type="HAMAP-Rule" id="MF_01554"/>
    </source>
</evidence>
<protein>
    <recommendedName>
        <fullName evidence="6 8">Phosphoglucosamine mutase</fullName>
        <ecNumber evidence="6 8">5.4.2.10</ecNumber>
    </recommendedName>
</protein>
<evidence type="ECO:0000256" key="1">
    <source>
        <dbReference type="ARBA" id="ARBA00010231"/>
    </source>
</evidence>
<dbReference type="InterPro" id="IPR006352">
    <property type="entry name" value="GlmM_bact"/>
</dbReference>
<organism evidence="13 14">
    <name type="scientific">Pseudoalteromonas luteoviolacea DSM 6061</name>
    <dbReference type="NCBI Taxonomy" id="1365250"/>
    <lineage>
        <taxon>Bacteria</taxon>
        <taxon>Pseudomonadati</taxon>
        <taxon>Pseudomonadota</taxon>
        <taxon>Gammaproteobacteria</taxon>
        <taxon>Alteromonadales</taxon>
        <taxon>Pseudoalteromonadaceae</taxon>
        <taxon>Pseudoalteromonas</taxon>
    </lineage>
</organism>
<dbReference type="FunFam" id="3.40.120.10:FF:000003">
    <property type="entry name" value="Phosphoglucosamine mutase"/>
    <property type="match status" value="1"/>
</dbReference>
<feature type="domain" description="Alpha-D-phosphohexomutase C-terminal" evidence="9">
    <location>
        <begin position="373"/>
        <end position="439"/>
    </location>
</feature>
<feature type="binding site" evidence="6">
    <location>
        <position position="245"/>
    </location>
    <ligand>
        <name>Mg(2+)</name>
        <dbReference type="ChEBI" id="CHEBI:18420"/>
    </ligand>
</feature>
<evidence type="ECO:0000256" key="5">
    <source>
        <dbReference type="ARBA" id="ARBA00023235"/>
    </source>
</evidence>
<dbReference type="Pfam" id="PF02878">
    <property type="entry name" value="PGM_PMM_I"/>
    <property type="match status" value="1"/>
</dbReference>
<evidence type="ECO:0000259" key="12">
    <source>
        <dbReference type="Pfam" id="PF02880"/>
    </source>
</evidence>
<dbReference type="RefSeq" id="WP_063365417.1">
    <property type="nucleotide sequence ID" value="NZ_AQHB01000028.1"/>
</dbReference>
<dbReference type="GeneID" id="57362905"/>
<sequence>MTTRKYFGTDGVRGLVGEFPITPEFALKLGWAAGKVLSKSGTKKVIIGKDTRISGYLLETSLEAGLIAAGIDVVLLGPMPTPAVAYLTQTFRAEAGIVISASHNPYHDNGIKFFAGNGKKLADDVELEIEAMLDEPMTCVPSEHLGKARRLDSASGRYIEFCKSQFPKELSLEGIKIVLDCANGATYHIAPSVMQELGAEVITTACEPDGMNINAECGATHVDALKRQVLEHKADVGIAYDGDGDRVMMVDHNGRVFDGDDIVYIAALQAKFNGTLKGGVVGTVMSNMGLENALKEQDIPFLRSKVGDRYVLELLTKEGWNIGGESSGHVLNLDLIATGDGIISSLQVLAAMVAQNKTLKDLGAGFTKYPMNMINVRYAKGTDPVAHASVQSMVKQVEEELDGKGRVLLRKSGTEPVVRVMVEAEQEKQVMDFSHKIAEVVESVSN</sequence>
<dbReference type="NCBIfam" id="TIGR01455">
    <property type="entry name" value="glmM"/>
    <property type="match status" value="1"/>
</dbReference>
<dbReference type="InterPro" id="IPR016055">
    <property type="entry name" value="A-D-PHexomutase_a/b/a-I/II/III"/>
</dbReference>
<feature type="domain" description="Alpha-D-phosphohexomutase alpha/beta/alpha" evidence="11">
    <location>
        <begin position="157"/>
        <end position="254"/>
    </location>
</feature>
<evidence type="ECO:0000313" key="13">
    <source>
        <dbReference type="EMBL" id="KZN37808.1"/>
    </source>
</evidence>
<reference evidence="13 14" key="1">
    <citation type="submission" date="2013-07" db="EMBL/GenBank/DDBJ databases">
        <title>Comparative Genomic and Metabolomic Analysis of Twelve Strains of Pseudoalteromonas luteoviolacea.</title>
        <authorList>
            <person name="Vynne N.G."/>
            <person name="Mansson M."/>
            <person name="Gram L."/>
        </authorList>
    </citation>
    <scope>NUCLEOTIDE SEQUENCE [LARGE SCALE GENOMIC DNA]</scope>
    <source>
        <strain evidence="13 14">DSM 6061</strain>
    </source>
</reference>
<evidence type="ECO:0000259" key="9">
    <source>
        <dbReference type="Pfam" id="PF00408"/>
    </source>
</evidence>
<dbReference type="InterPro" id="IPR036900">
    <property type="entry name" value="A-D-PHexomutase_C_sf"/>
</dbReference>
<evidence type="ECO:0000256" key="2">
    <source>
        <dbReference type="ARBA" id="ARBA00022553"/>
    </source>
</evidence>
<dbReference type="STRING" id="43657.S4054249_15450"/>
<comment type="caution">
    <text evidence="13">The sequence shown here is derived from an EMBL/GenBank/DDBJ whole genome shotgun (WGS) entry which is preliminary data.</text>
</comment>
<dbReference type="InterPro" id="IPR005843">
    <property type="entry name" value="A-D-PHexomutase_C"/>
</dbReference>
<evidence type="ECO:0000256" key="3">
    <source>
        <dbReference type="ARBA" id="ARBA00022723"/>
    </source>
</evidence>
<dbReference type="SUPFAM" id="SSF53738">
    <property type="entry name" value="Phosphoglucomutase, first 3 domains"/>
    <property type="match status" value="3"/>
</dbReference>
<dbReference type="InterPro" id="IPR005841">
    <property type="entry name" value="Alpha-D-phosphohexomutase_SF"/>
</dbReference>
<evidence type="ECO:0000256" key="8">
    <source>
        <dbReference type="RuleBase" id="RU004327"/>
    </source>
</evidence>
<keyword evidence="2 6" id="KW-0597">Phosphoprotein</keyword>
<dbReference type="GO" id="GO:0004615">
    <property type="term" value="F:phosphomannomutase activity"/>
    <property type="evidence" value="ECO:0007669"/>
    <property type="project" value="TreeGrafter"/>
</dbReference>
<dbReference type="InterPro" id="IPR050060">
    <property type="entry name" value="Phosphoglucosamine_mutase"/>
</dbReference>
<dbReference type="SUPFAM" id="SSF55957">
    <property type="entry name" value="Phosphoglucomutase, C-terminal domain"/>
    <property type="match status" value="1"/>
</dbReference>
<dbReference type="NCBIfam" id="NF008139">
    <property type="entry name" value="PRK10887.1"/>
    <property type="match status" value="1"/>
</dbReference>
<dbReference type="PANTHER" id="PTHR42946">
    <property type="entry name" value="PHOSPHOHEXOSE MUTASE"/>
    <property type="match status" value="1"/>
</dbReference>
<evidence type="ECO:0000256" key="7">
    <source>
        <dbReference type="RuleBase" id="RU004326"/>
    </source>
</evidence>
<comment type="function">
    <text evidence="6 8">Catalyzes the conversion of glucosamine-6-phosphate to glucosamine-1-phosphate.</text>
</comment>
<dbReference type="PRINTS" id="PR00509">
    <property type="entry name" value="PGMPMM"/>
</dbReference>
<keyword evidence="4 6" id="KW-0460">Magnesium</keyword>
<keyword evidence="3 6" id="KW-0479">Metal-binding</keyword>
<dbReference type="Gene3D" id="3.40.120.10">
    <property type="entry name" value="Alpha-D-Glucose-1,6-Bisphosphate, subunit A, domain 3"/>
    <property type="match status" value="3"/>
</dbReference>
<keyword evidence="5 6" id="KW-0413">Isomerase</keyword>
<dbReference type="GO" id="GO:0005975">
    <property type="term" value="P:carbohydrate metabolic process"/>
    <property type="evidence" value="ECO:0007669"/>
    <property type="project" value="InterPro"/>
</dbReference>
<evidence type="ECO:0000259" key="11">
    <source>
        <dbReference type="Pfam" id="PF02879"/>
    </source>
</evidence>
<dbReference type="Proteomes" id="UP000076643">
    <property type="component" value="Unassembled WGS sequence"/>
</dbReference>
<dbReference type="InterPro" id="IPR005846">
    <property type="entry name" value="A-D-PHexomutase_a/b/a-III"/>
</dbReference>
<dbReference type="InterPro" id="IPR005845">
    <property type="entry name" value="A-D-PHexomutase_a/b/a-II"/>
</dbReference>
<dbReference type="Gene3D" id="3.30.310.50">
    <property type="entry name" value="Alpha-D-phosphohexomutase, C-terminal domain"/>
    <property type="match status" value="1"/>
</dbReference>
<feature type="binding site" evidence="6">
    <location>
        <position position="241"/>
    </location>
    <ligand>
        <name>Mg(2+)</name>
        <dbReference type="ChEBI" id="CHEBI:18420"/>
    </ligand>
</feature>
<dbReference type="EMBL" id="AUYB01000103">
    <property type="protein sequence ID" value="KZN37808.1"/>
    <property type="molecule type" value="Genomic_DNA"/>
</dbReference>
<dbReference type="Pfam" id="PF02880">
    <property type="entry name" value="PGM_PMM_III"/>
    <property type="match status" value="1"/>
</dbReference>
<name>A0A166WS00_9GAMM</name>
<dbReference type="PANTHER" id="PTHR42946:SF1">
    <property type="entry name" value="PHOSPHOGLUCOMUTASE (ALPHA-D-GLUCOSE-1,6-BISPHOSPHATE-DEPENDENT)"/>
    <property type="match status" value="1"/>
</dbReference>
<keyword evidence="14" id="KW-1185">Reference proteome</keyword>
<dbReference type="GO" id="GO:0009252">
    <property type="term" value="P:peptidoglycan biosynthetic process"/>
    <property type="evidence" value="ECO:0007669"/>
    <property type="project" value="UniProtKB-ARBA"/>
</dbReference>
<feature type="domain" description="Alpha-D-phosphohexomutase alpha/beta/alpha" evidence="10">
    <location>
        <begin position="4"/>
        <end position="135"/>
    </location>
</feature>
<feature type="modified residue" description="Phosphoserine" evidence="6">
    <location>
        <position position="102"/>
    </location>
</feature>
<feature type="active site" description="Phosphoserine intermediate" evidence="6">
    <location>
        <position position="102"/>
    </location>
</feature>
<proteinExistence type="inferred from homology"/>
<evidence type="ECO:0000313" key="14">
    <source>
        <dbReference type="Proteomes" id="UP000076643"/>
    </source>
</evidence>
<dbReference type="CDD" id="cd05802">
    <property type="entry name" value="GlmM"/>
    <property type="match status" value="1"/>
</dbReference>
<feature type="domain" description="Alpha-D-phosphohexomutase alpha/beta/alpha" evidence="12">
    <location>
        <begin position="258"/>
        <end position="367"/>
    </location>
</feature>
<feature type="binding site" evidence="6">
    <location>
        <position position="243"/>
    </location>
    <ligand>
        <name>Mg(2+)</name>
        <dbReference type="ChEBI" id="CHEBI:18420"/>
    </ligand>
</feature>
<gene>
    <name evidence="6 13" type="primary">glmM</name>
    <name evidence="13" type="ORF">N475_03030</name>
</gene>
<dbReference type="GO" id="GO:0008966">
    <property type="term" value="F:phosphoglucosamine mutase activity"/>
    <property type="evidence" value="ECO:0007669"/>
    <property type="project" value="UniProtKB-UniRule"/>
</dbReference>
<evidence type="ECO:0000259" key="10">
    <source>
        <dbReference type="Pfam" id="PF02878"/>
    </source>
</evidence>
<evidence type="ECO:0000256" key="4">
    <source>
        <dbReference type="ARBA" id="ARBA00022842"/>
    </source>
</evidence>
<dbReference type="EC" id="5.4.2.10" evidence="6 8"/>